<dbReference type="InterPro" id="IPR051044">
    <property type="entry name" value="MAG_DAG_Lipase"/>
</dbReference>
<evidence type="ECO:0000259" key="3">
    <source>
        <dbReference type="Pfam" id="PF12146"/>
    </source>
</evidence>
<proteinExistence type="predicted"/>
<name>A0AAX3W6Y7_MAMLE</name>
<dbReference type="InterPro" id="IPR029058">
    <property type="entry name" value="AB_hydrolase_fold"/>
</dbReference>
<dbReference type="SUPFAM" id="SSF53474">
    <property type="entry name" value="alpha/beta-Hydrolases"/>
    <property type="match status" value="1"/>
</dbReference>
<dbReference type="PANTHER" id="PTHR11614">
    <property type="entry name" value="PHOSPHOLIPASE-RELATED"/>
    <property type="match status" value="1"/>
</dbReference>
<dbReference type="AlphaFoldDB" id="A0AAX3W6Y7"/>
<dbReference type="Proteomes" id="UP001223261">
    <property type="component" value="Chromosome"/>
</dbReference>
<feature type="active site" description="Nucleophile" evidence="1">
    <location>
        <position position="94"/>
    </location>
</feature>
<organism evidence="4 5">
    <name type="scientific">Mammaliicoccus lentus</name>
    <name type="common">Staphylococcus lentus</name>
    <dbReference type="NCBI Taxonomy" id="42858"/>
    <lineage>
        <taxon>Bacteria</taxon>
        <taxon>Bacillati</taxon>
        <taxon>Bacillota</taxon>
        <taxon>Bacilli</taxon>
        <taxon>Bacillales</taxon>
        <taxon>Staphylococcaceae</taxon>
        <taxon>Mammaliicoccus</taxon>
    </lineage>
</organism>
<reference evidence="4" key="1">
    <citation type="journal article" date="2023" name="Antibiotics">
        <title>Prevalence and Molecular Characterization of Methicillin-Resistant Staphylococci (MRS) and Mammaliicocci (MRM) in Dromedary Camels from Algeria: First Detection of SCCmec-mecC Hybrid in Methicillin-Resistant Mammaliicoccus lentus.</title>
        <authorList>
            <person name="Belhout C."/>
            <person name="Boyen F."/>
            <person name="Vereecke N."/>
            <person name="Theuns S."/>
            <person name="Taibi N."/>
            <person name="Stegger M."/>
            <person name="de la Fe-Rodriguez P.Y."/>
            <person name="Bouayad L."/>
            <person name="Elgroud R."/>
            <person name="Butaye P."/>
        </authorList>
    </citation>
    <scope>NUCLEOTIDE SEQUENCE</scope>
    <source>
        <strain evidence="4">7048</strain>
    </source>
</reference>
<feature type="active site" description="Charge relay system" evidence="1">
    <location>
        <position position="221"/>
    </location>
</feature>
<dbReference type="InterPro" id="IPR022742">
    <property type="entry name" value="Hydrolase_4"/>
</dbReference>
<evidence type="ECO:0000313" key="5">
    <source>
        <dbReference type="Proteomes" id="UP001223261"/>
    </source>
</evidence>
<gene>
    <name evidence="4" type="ORF">PYH69_04880</name>
</gene>
<feature type="site" description="Important for substrate specificity" evidence="2">
    <location>
        <position position="140"/>
    </location>
</feature>
<dbReference type="GO" id="GO:0052689">
    <property type="term" value="F:carboxylic ester hydrolase activity"/>
    <property type="evidence" value="ECO:0007669"/>
    <property type="project" value="InterPro"/>
</dbReference>
<evidence type="ECO:0000256" key="2">
    <source>
        <dbReference type="PIRSR" id="PIRSR017388-3"/>
    </source>
</evidence>
<dbReference type="PIRSF" id="PIRSF017388">
    <property type="entry name" value="Esterase_lipase"/>
    <property type="match status" value="1"/>
</dbReference>
<dbReference type="EMBL" id="CP118848">
    <property type="protein sequence ID" value="WHI60969.1"/>
    <property type="molecule type" value="Genomic_DNA"/>
</dbReference>
<dbReference type="Pfam" id="PF12146">
    <property type="entry name" value="Hydrolase_4"/>
    <property type="match status" value="1"/>
</dbReference>
<protein>
    <submittedName>
        <fullName evidence="4">Alpha/beta fold hydrolase</fullName>
    </submittedName>
</protein>
<evidence type="ECO:0000256" key="1">
    <source>
        <dbReference type="PIRSR" id="PIRSR017388-1"/>
    </source>
</evidence>
<feature type="active site" description="Charge relay system" evidence="1">
    <location>
        <position position="191"/>
    </location>
</feature>
<evidence type="ECO:0000313" key="4">
    <source>
        <dbReference type="EMBL" id="WHI60969.1"/>
    </source>
</evidence>
<sequence length="241" mass="28035">MLNLKESRHMYLKGEDRAVLLLHSFTGTTRDVKDLAYNLNKQGFTCYVPAYKGHGLSIEAFLDYQIDDWWNQVLKSYQFLIDEGYEEINVLGVSLGGLFSLKLSEEKDINKSVIMSAPNKKDNNNIKRRIKSYGERMNYIQNLDENESKRQIALIDTYDEGATKFCDYIEDIMTNLNKIQNPISIKYGERDQQSYKESAEYIYEHVSSNEKTLTAYPNSSHLMTRSEDKDEIEENIIAFLK</sequence>
<feature type="domain" description="Serine aminopeptidase S33" evidence="3">
    <location>
        <begin position="16"/>
        <end position="126"/>
    </location>
</feature>
<accession>A0AAX3W6Y7</accession>
<keyword evidence="4" id="KW-0378">Hydrolase</keyword>
<dbReference type="RefSeq" id="WP_103268901.1">
    <property type="nucleotide sequence ID" value="NZ_CP118776.1"/>
</dbReference>
<dbReference type="Gene3D" id="3.40.50.1820">
    <property type="entry name" value="alpha/beta hydrolase"/>
    <property type="match status" value="1"/>
</dbReference>
<dbReference type="InterPro" id="IPR012354">
    <property type="entry name" value="Esterase_lipase"/>
</dbReference>